<evidence type="ECO:0000313" key="5">
    <source>
        <dbReference type="Proteomes" id="UP000824239"/>
    </source>
</evidence>
<evidence type="ECO:0000259" key="3">
    <source>
        <dbReference type="Pfam" id="PF01557"/>
    </source>
</evidence>
<protein>
    <submittedName>
        <fullName evidence="4">Fumarylacetoacetate hydrolase family protein</fullName>
    </submittedName>
</protein>
<dbReference type="GO" id="GO:0046872">
    <property type="term" value="F:metal ion binding"/>
    <property type="evidence" value="ECO:0007669"/>
    <property type="project" value="UniProtKB-KW"/>
</dbReference>
<dbReference type="GO" id="GO:0019752">
    <property type="term" value="P:carboxylic acid metabolic process"/>
    <property type="evidence" value="ECO:0007669"/>
    <property type="project" value="UniProtKB-ARBA"/>
</dbReference>
<name>A0A9D1DJI7_9FIRM</name>
<gene>
    <name evidence="4" type="ORF">IAA53_10705</name>
</gene>
<dbReference type="InterPro" id="IPR036663">
    <property type="entry name" value="Fumarylacetoacetase_C_sf"/>
</dbReference>
<accession>A0A9D1DJI7</accession>
<dbReference type="GO" id="GO:0018773">
    <property type="term" value="F:acetylpyruvate hydrolase activity"/>
    <property type="evidence" value="ECO:0007669"/>
    <property type="project" value="TreeGrafter"/>
</dbReference>
<dbReference type="Pfam" id="PF01557">
    <property type="entry name" value="FAA_hydrolase"/>
    <property type="match status" value="1"/>
</dbReference>
<keyword evidence="2" id="KW-0479">Metal-binding</keyword>
<evidence type="ECO:0000313" key="4">
    <source>
        <dbReference type="EMBL" id="HIR51722.1"/>
    </source>
</evidence>
<comment type="caution">
    <text evidence="4">The sequence shown here is derived from an EMBL/GenBank/DDBJ whole genome shotgun (WGS) entry which is preliminary data.</text>
</comment>
<evidence type="ECO:0000256" key="2">
    <source>
        <dbReference type="ARBA" id="ARBA00022723"/>
    </source>
</evidence>
<dbReference type="Proteomes" id="UP000824239">
    <property type="component" value="Unassembled WGS sequence"/>
</dbReference>
<organism evidence="4 5">
    <name type="scientific">Candidatus Avoscillospira avicola</name>
    <dbReference type="NCBI Taxonomy" id="2840706"/>
    <lineage>
        <taxon>Bacteria</taxon>
        <taxon>Bacillati</taxon>
        <taxon>Bacillota</taxon>
        <taxon>Clostridia</taxon>
        <taxon>Eubacteriales</taxon>
        <taxon>Oscillospiraceae</taxon>
        <taxon>Oscillospiraceae incertae sedis</taxon>
        <taxon>Candidatus Avoscillospira</taxon>
    </lineage>
</organism>
<dbReference type="Gene3D" id="3.90.850.10">
    <property type="entry name" value="Fumarylacetoacetase-like, C-terminal domain"/>
    <property type="match status" value="1"/>
</dbReference>
<dbReference type="PANTHER" id="PTHR11820:SF7">
    <property type="entry name" value="ACYLPYRUVASE FAHD1, MITOCHONDRIAL"/>
    <property type="match status" value="1"/>
</dbReference>
<dbReference type="EMBL" id="DVHE01000084">
    <property type="protein sequence ID" value="HIR51722.1"/>
    <property type="molecule type" value="Genomic_DNA"/>
</dbReference>
<dbReference type="InterPro" id="IPR011234">
    <property type="entry name" value="Fumarylacetoacetase-like_C"/>
</dbReference>
<dbReference type="FunFam" id="3.90.850.10:FF:000002">
    <property type="entry name" value="2-hydroxyhepta-2,4-diene-1,7-dioate isomerase"/>
    <property type="match status" value="1"/>
</dbReference>
<dbReference type="GO" id="GO:0016853">
    <property type="term" value="F:isomerase activity"/>
    <property type="evidence" value="ECO:0007669"/>
    <property type="project" value="UniProtKB-ARBA"/>
</dbReference>
<sequence>MYLYTIRDCHGEALAVSWTQDGPRYRLSDLGIAEQTMNDLIDRVPLAALRRLSPAGVAPLEAGTYRLLAPIPRPKQDVLCLGINYADHAAEAAQFSDAFPAAKPAPIYFSKRVSEAANPDETIPSYPGLVDSLDYEVELAVILGRTVKDCPPEAIPETIFGYTILNDISARNLQTLHNQWYRGKSLDKFTPMGPCIVTTDEIPWPVRLQIKCYVNDELRQSSTTANFITGIAEALSIFSQGTTLLPGTILATGTPAGVGMGLNPPRFLQPGDTVVCEIEGIGRLSNTIGL</sequence>
<dbReference type="PANTHER" id="PTHR11820">
    <property type="entry name" value="ACYLPYRUVASE"/>
    <property type="match status" value="1"/>
</dbReference>
<dbReference type="AlphaFoldDB" id="A0A9D1DJI7"/>
<evidence type="ECO:0000256" key="1">
    <source>
        <dbReference type="ARBA" id="ARBA00010211"/>
    </source>
</evidence>
<proteinExistence type="inferred from homology"/>
<feature type="domain" description="Fumarylacetoacetase-like C-terminal" evidence="3">
    <location>
        <begin position="78"/>
        <end position="288"/>
    </location>
</feature>
<dbReference type="SUPFAM" id="SSF56529">
    <property type="entry name" value="FAH"/>
    <property type="match status" value="1"/>
</dbReference>
<keyword evidence="4" id="KW-0378">Hydrolase</keyword>
<comment type="similarity">
    <text evidence="1">Belongs to the FAH family.</text>
</comment>
<reference evidence="4" key="2">
    <citation type="journal article" date="2021" name="PeerJ">
        <title>Extensive microbial diversity within the chicken gut microbiome revealed by metagenomics and culture.</title>
        <authorList>
            <person name="Gilroy R."/>
            <person name="Ravi A."/>
            <person name="Getino M."/>
            <person name="Pursley I."/>
            <person name="Horton D.L."/>
            <person name="Alikhan N.F."/>
            <person name="Baker D."/>
            <person name="Gharbi K."/>
            <person name="Hall N."/>
            <person name="Watson M."/>
            <person name="Adriaenssens E.M."/>
            <person name="Foster-Nyarko E."/>
            <person name="Jarju S."/>
            <person name="Secka A."/>
            <person name="Antonio M."/>
            <person name="Oren A."/>
            <person name="Chaudhuri R.R."/>
            <person name="La Ragione R."/>
            <person name="Hildebrand F."/>
            <person name="Pallen M.J."/>
        </authorList>
    </citation>
    <scope>NUCLEOTIDE SEQUENCE</scope>
    <source>
        <strain evidence="4">ChiBcec15-4380</strain>
    </source>
</reference>
<reference evidence="4" key="1">
    <citation type="submission" date="2020-10" db="EMBL/GenBank/DDBJ databases">
        <authorList>
            <person name="Gilroy R."/>
        </authorList>
    </citation>
    <scope>NUCLEOTIDE SEQUENCE</scope>
    <source>
        <strain evidence="4">ChiBcec15-4380</strain>
    </source>
</reference>